<name>A0A101JP23_9ACTN</name>
<evidence type="ECO:0000256" key="1">
    <source>
        <dbReference type="ARBA" id="ARBA00004429"/>
    </source>
</evidence>
<keyword evidence="3" id="KW-1003">Cell membrane</keyword>
<keyword evidence="4 8" id="KW-0812">Transmembrane</keyword>
<evidence type="ECO:0000256" key="5">
    <source>
        <dbReference type="ARBA" id="ARBA00022989"/>
    </source>
</evidence>
<feature type="compositionally biased region" description="Acidic residues" evidence="7">
    <location>
        <begin position="509"/>
        <end position="518"/>
    </location>
</feature>
<feature type="transmembrane region" description="Helical" evidence="8">
    <location>
        <begin position="27"/>
        <end position="48"/>
    </location>
</feature>
<evidence type="ECO:0000256" key="4">
    <source>
        <dbReference type="ARBA" id="ARBA00022692"/>
    </source>
</evidence>
<evidence type="ECO:0008006" key="11">
    <source>
        <dbReference type="Google" id="ProtNLM"/>
    </source>
</evidence>
<proteinExistence type="predicted"/>
<dbReference type="SUPFAM" id="SSF103473">
    <property type="entry name" value="MFS general substrate transporter"/>
    <property type="match status" value="1"/>
</dbReference>
<keyword evidence="6 8" id="KW-0472">Membrane</keyword>
<sequence length="527" mass="53445">MADSARSLDDTAQDGGRTGRFAGMGPFMLVWSGQAVSLVGNSVLRFAFVFETWSATGRATALTTLSLCAMLPQVLLSPLAGAFVDRISRRTALQLADGGGLLIVALLGVLHFTGGLHTWEVYAAVMLLGSAAAFQFPALGAAVPLLVDKARLQRANSLLASAKSTADVGGPALGGLLVAFSGLGFILVADLVSFAVALAAIRVVRMRGDNGPAKKPAGGARGKLVAEAVEGMRFLFRYPSLRDLMLAFCVVNLVMVFGFAAVQPMVLARSGGETTALASVNTAIGVGGVAGGLLMAAWSGPKNRARGMLLGIIGMCLSAQVAMALAGGVVGWCAAILVGAALMPMINGVMQAVVQTKVPQEWHGRVFGAVMFLSQISVPLATAVSGPLADHVFEPQAADGTGIFVVLGPLVGDGPGSGMAAMLLIAGLCGIAVGVLSMTRRTVREIDSLLPDVDAESGGDGAGDGDGDGTAERGGAGDADKDVTCDDDSGGAGRPGGPEDPVKLRDNPDPDPDADPDNPENKALVEG</sequence>
<reference evidence="10" key="1">
    <citation type="submission" date="2015-10" db="EMBL/GenBank/DDBJ databases">
        <authorList>
            <person name="Ju K.-S."/>
            <person name="Doroghazi J.R."/>
            <person name="Metcalf W.W."/>
        </authorList>
    </citation>
    <scope>NUCLEOTIDE SEQUENCE [LARGE SCALE GENOMIC DNA]</scope>
    <source>
        <strain evidence="10">NRRL 3151</strain>
    </source>
</reference>
<feature type="transmembrane region" description="Helical" evidence="8">
    <location>
        <begin position="185"/>
        <end position="204"/>
    </location>
</feature>
<feature type="transmembrane region" description="Helical" evidence="8">
    <location>
        <begin position="244"/>
        <end position="266"/>
    </location>
</feature>
<organism evidence="9 10">
    <name type="scientific">Streptomyces regalis</name>
    <dbReference type="NCBI Taxonomy" id="68262"/>
    <lineage>
        <taxon>Bacteria</taxon>
        <taxon>Bacillati</taxon>
        <taxon>Actinomycetota</taxon>
        <taxon>Actinomycetes</taxon>
        <taxon>Kitasatosporales</taxon>
        <taxon>Streptomycetaceae</taxon>
        <taxon>Streptomyces</taxon>
    </lineage>
</organism>
<feature type="transmembrane region" description="Helical" evidence="8">
    <location>
        <begin position="305"/>
        <end position="323"/>
    </location>
</feature>
<dbReference type="AlphaFoldDB" id="A0A101JP23"/>
<evidence type="ECO:0000256" key="2">
    <source>
        <dbReference type="ARBA" id="ARBA00022448"/>
    </source>
</evidence>
<dbReference type="EMBL" id="LLZG01000301">
    <property type="protein sequence ID" value="KUL30334.1"/>
    <property type="molecule type" value="Genomic_DNA"/>
</dbReference>
<keyword evidence="5 8" id="KW-1133">Transmembrane helix</keyword>
<keyword evidence="10" id="KW-1185">Reference proteome</keyword>
<dbReference type="Gene3D" id="1.20.1250.20">
    <property type="entry name" value="MFS general substrate transporter like domains"/>
    <property type="match status" value="1"/>
</dbReference>
<comment type="subcellular location">
    <subcellularLocation>
        <location evidence="1">Cell inner membrane</location>
        <topology evidence="1">Multi-pass membrane protein</topology>
    </subcellularLocation>
</comment>
<feature type="transmembrane region" description="Helical" evidence="8">
    <location>
        <begin position="122"/>
        <end position="146"/>
    </location>
</feature>
<evidence type="ECO:0000256" key="6">
    <source>
        <dbReference type="ARBA" id="ARBA00023136"/>
    </source>
</evidence>
<feature type="transmembrane region" description="Helical" evidence="8">
    <location>
        <begin position="60"/>
        <end position="83"/>
    </location>
</feature>
<feature type="transmembrane region" description="Helical" evidence="8">
    <location>
        <begin position="419"/>
        <end position="438"/>
    </location>
</feature>
<dbReference type="GO" id="GO:0022857">
    <property type="term" value="F:transmembrane transporter activity"/>
    <property type="evidence" value="ECO:0007669"/>
    <property type="project" value="InterPro"/>
</dbReference>
<keyword evidence="2" id="KW-0813">Transport</keyword>
<feature type="transmembrane region" description="Helical" evidence="8">
    <location>
        <begin position="95"/>
        <end position="116"/>
    </location>
</feature>
<comment type="caution">
    <text evidence="9">The sequence shown here is derived from an EMBL/GenBank/DDBJ whole genome shotgun (WGS) entry which is preliminary data.</text>
</comment>
<dbReference type="RefSeq" id="WP_062706288.1">
    <property type="nucleotide sequence ID" value="NZ_LLZG01000301.1"/>
</dbReference>
<feature type="region of interest" description="Disordered" evidence="7">
    <location>
        <begin position="451"/>
        <end position="527"/>
    </location>
</feature>
<feature type="transmembrane region" description="Helical" evidence="8">
    <location>
        <begin position="278"/>
        <end position="298"/>
    </location>
</feature>
<dbReference type="Pfam" id="PF07690">
    <property type="entry name" value="MFS_1"/>
    <property type="match status" value="1"/>
</dbReference>
<evidence type="ECO:0000256" key="3">
    <source>
        <dbReference type="ARBA" id="ARBA00022475"/>
    </source>
</evidence>
<accession>A0A101JP23</accession>
<dbReference type="OrthoDB" id="9815525at2"/>
<evidence type="ECO:0000313" key="10">
    <source>
        <dbReference type="Proteomes" id="UP000053923"/>
    </source>
</evidence>
<feature type="compositionally biased region" description="Acidic residues" evidence="7">
    <location>
        <begin position="453"/>
        <end position="469"/>
    </location>
</feature>
<dbReference type="CDD" id="cd06173">
    <property type="entry name" value="MFS_MefA_like"/>
    <property type="match status" value="1"/>
</dbReference>
<dbReference type="InterPro" id="IPR011701">
    <property type="entry name" value="MFS"/>
</dbReference>
<evidence type="ECO:0000256" key="7">
    <source>
        <dbReference type="SAM" id="MobiDB-lite"/>
    </source>
</evidence>
<dbReference type="InterPro" id="IPR036259">
    <property type="entry name" value="MFS_trans_sf"/>
</dbReference>
<dbReference type="Proteomes" id="UP000053923">
    <property type="component" value="Unassembled WGS sequence"/>
</dbReference>
<dbReference type="GO" id="GO:0005886">
    <property type="term" value="C:plasma membrane"/>
    <property type="evidence" value="ECO:0007669"/>
    <property type="project" value="UniProtKB-SubCell"/>
</dbReference>
<evidence type="ECO:0000313" key="9">
    <source>
        <dbReference type="EMBL" id="KUL30334.1"/>
    </source>
</evidence>
<feature type="transmembrane region" description="Helical" evidence="8">
    <location>
        <begin position="329"/>
        <end position="354"/>
    </location>
</feature>
<protein>
    <recommendedName>
        <fullName evidence="11">MFS transporter</fullName>
    </recommendedName>
</protein>
<feature type="transmembrane region" description="Helical" evidence="8">
    <location>
        <begin position="366"/>
        <end position="385"/>
    </location>
</feature>
<dbReference type="PANTHER" id="PTHR23513:SF9">
    <property type="entry name" value="ENTEROBACTIN EXPORTER ENTS"/>
    <property type="match status" value="1"/>
</dbReference>
<dbReference type="PANTHER" id="PTHR23513">
    <property type="entry name" value="INTEGRAL MEMBRANE EFFLUX PROTEIN-RELATED"/>
    <property type="match status" value="1"/>
</dbReference>
<evidence type="ECO:0000256" key="8">
    <source>
        <dbReference type="SAM" id="Phobius"/>
    </source>
</evidence>
<gene>
    <name evidence="9" type="ORF">ADL12_27195</name>
</gene>